<feature type="compositionally biased region" description="Low complexity" evidence="3">
    <location>
        <begin position="23"/>
        <end position="51"/>
    </location>
</feature>
<feature type="repeat" description="PPR" evidence="2">
    <location>
        <begin position="531"/>
        <end position="565"/>
    </location>
</feature>
<organism evidence="5 6">
    <name type="scientific">Centaurea solstitialis</name>
    <name type="common">yellow star-thistle</name>
    <dbReference type="NCBI Taxonomy" id="347529"/>
    <lineage>
        <taxon>Eukaryota</taxon>
        <taxon>Viridiplantae</taxon>
        <taxon>Streptophyta</taxon>
        <taxon>Embryophyta</taxon>
        <taxon>Tracheophyta</taxon>
        <taxon>Spermatophyta</taxon>
        <taxon>Magnoliopsida</taxon>
        <taxon>eudicotyledons</taxon>
        <taxon>Gunneridae</taxon>
        <taxon>Pentapetalae</taxon>
        <taxon>asterids</taxon>
        <taxon>campanulids</taxon>
        <taxon>Asterales</taxon>
        <taxon>Asteraceae</taxon>
        <taxon>Carduoideae</taxon>
        <taxon>Cardueae</taxon>
        <taxon>Centaureinae</taxon>
        <taxon>Centaurea</taxon>
    </lineage>
</organism>
<evidence type="ECO:0000313" key="6">
    <source>
        <dbReference type="Proteomes" id="UP001172457"/>
    </source>
</evidence>
<dbReference type="PANTHER" id="PTHR47942:SF50">
    <property type="entry name" value="OS03G0284900 PROTEIN"/>
    <property type="match status" value="1"/>
</dbReference>
<feature type="repeat" description="PPR" evidence="2">
    <location>
        <begin position="365"/>
        <end position="399"/>
    </location>
</feature>
<reference evidence="5" key="1">
    <citation type="submission" date="2023-03" db="EMBL/GenBank/DDBJ databases">
        <title>Chromosome-scale reference genome and RAD-based genetic map of yellow starthistle (Centaurea solstitialis) reveal putative structural variation and QTLs associated with invader traits.</title>
        <authorList>
            <person name="Reatini B."/>
            <person name="Cang F.A."/>
            <person name="Jiang Q."/>
            <person name="Mckibben M.T.W."/>
            <person name="Barker M.S."/>
            <person name="Rieseberg L.H."/>
            <person name="Dlugosch K.M."/>
        </authorList>
    </citation>
    <scope>NUCLEOTIDE SEQUENCE</scope>
    <source>
        <strain evidence="5">CAN-66</strain>
        <tissue evidence="5">Leaf</tissue>
    </source>
</reference>
<gene>
    <name evidence="5" type="ORF">OSB04_026867</name>
</gene>
<dbReference type="AlphaFoldDB" id="A0AA38SQY1"/>
<evidence type="ECO:0000313" key="5">
    <source>
        <dbReference type="EMBL" id="KAJ9540361.1"/>
    </source>
</evidence>
<dbReference type="Pfam" id="PF17177">
    <property type="entry name" value="PPR_long"/>
    <property type="match status" value="1"/>
</dbReference>
<dbReference type="InterPro" id="IPR033443">
    <property type="entry name" value="PROP1-like_PPR_dom"/>
</dbReference>
<keyword evidence="1" id="KW-0677">Repeat</keyword>
<feature type="repeat" description="PPR" evidence="2">
    <location>
        <begin position="601"/>
        <end position="638"/>
    </location>
</feature>
<proteinExistence type="predicted"/>
<dbReference type="PROSITE" id="PS51375">
    <property type="entry name" value="PPR"/>
    <property type="match status" value="7"/>
</dbReference>
<dbReference type="Proteomes" id="UP001172457">
    <property type="component" value="Chromosome 7"/>
</dbReference>
<comment type="caution">
    <text evidence="5">The sequence shown here is derived from an EMBL/GenBank/DDBJ whole genome shotgun (WGS) entry which is preliminary data.</text>
</comment>
<dbReference type="Gene3D" id="1.25.40.10">
    <property type="entry name" value="Tetratricopeptide repeat domain"/>
    <property type="match status" value="3"/>
</dbReference>
<dbReference type="Pfam" id="PF01535">
    <property type="entry name" value="PPR"/>
    <property type="match status" value="1"/>
</dbReference>
<protein>
    <recommendedName>
        <fullName evidence="4">PROP1-like PPR domain-containing protein</fullName>
    </recommendedName>
</protein>
<dbReference type="InterPro" id="IPR051222">
    <property type="entry name" value="PPR/CCM1_RNA-binding"/>
</dbReference>
<feature type="repeat" description="PPR" evidence="2">
    <location>
        <begin position="435"/>
        <end position="469"/>
    </location>
</feature>
<dbReference type="NCBIfam" id="TIGR00756">
    <property type="entry name" value="PPR"/>
    <property type="match status" value="6"/>
</dbReference>
<dbReference type="InterPro" id="IPR011990">
    <property type="entry name" value="TPR-like_helical_dom_sf"/>
</dbReference>
<feature type="repeat" description="PPR" evidence="2">
    <location>
        <begin position="400"/>
        <end position="434"/>
    </location>
</feature>
<dbReference type="EMBL" id="JARYMX010000007">
    <property type="protein sequence ID" value="KAJ9540361.1"/>
    <property type="molecule type" value="Genomic_DNA"/>
</dbReference>
<accession>A0AA38SQY1</accession>
<evidence type="ECO:0000256" key="2">
    <source>
        <dbReference type="PROSITE-ProRule" id="PRU00708"/>
    </source>
</evidence>
<keyword evidence="6" id="KW-1185">Reference proteome</keyword>
<dbReference type="Pfam" id="PF13812">
    <property type="entry name" value="PPR_3"/>
    <property type="match status" value="1"/>
</dbReference>
<dbReference type="Pfam" id="PF13041">
    <property type="entry name" value="PPR_2"/>
    <property type="match status" value="1"/>
</dbReference>
<feature type="domain" description="PROP1-like PPR" evidence="4">
    <location>
        <begin position="233"/>
        <end position="353"/>
    </location>
</feature>
<feature type="repeat" description="PPR" evidence="2">
    <location>
        <begin position="566"/>
        <end position="600"/>
    </location>
</feature>
<sequence>MRSTATLLIIASSVSTPPPPFPKHTLTTTTTTNPKQSKPPSSSSHRPPLLTSVRCGENRQSYHRINYYAELASKLAEEGRFQDLFMIVETVTTGGGGSGLKAVEFAALLNADLVSKGILSVIESDGGVTSVIGVLAGFRKLGIGGAVEVLMSDRSVVEVIGRECRRMLKKCDGVEEVVDLMEMLSEFHLSIEDAVEPIEVIRNLVNKRNPYVAIRYASFCVRSDEIFCTTILEFGKKGDIASALAVFEASKRNLGCVNMYAYRTIIDVCGLCHDHLQSRSIYEGLSAQKINPNLYVFNSLMNVNSCDLSYTMQIYKHMQILGVAPDMASYNILLKSCCLAGRVDLAQEIYKEVEYLESRGSLKLDVFTYTTLVKVFADARMWQMALAMKEKMLEAGVTPNAVTWSSLISACAKAGLVDQAFVLFEEMVLANCMPNSQCCNVLLHACVKAFQYDRAFRLFQSWKRNSFQMAFGDNYIANRQSLSKGGTQIDMKVPFRPTTSTYNVLMKACGTDHIRAKALMDEMKRFGLCPNHISWSTLIGVYGGSGDVKSAVQILKTMRESGVQPDVVAYTAAIKVCVKQRELNLAFSLFREMKKYQIQPNMVTYNTLLRARTRYGSLKEVQQCLSIYQDMRKAGFKPNDYYLKELIEEWCEGIIQDNNHRSQGQLNSSSQRDLGGPHSLLLEKVASHLQKGNAETQSIAVDVRGLTKVEARIVVLAVLRMIKENYHPGELIRDDMFILLGIHEVGAAADKHQFDVKDTIIKLLRDNLCLEVLSLGPKMPTEIRINVENPFNPHSNLDKKTSPTRRPAVLQRLKVTKRSLYHWLQRNSNEQRRRQVSHTHN</sequence>
<feature type="region of interest" description="Disordered" evidence="3">
    <location>
        <begin position="14"/>
        <end position="51"/>
    </location>
</feature>
<dbReference type="PANTHER" id="PTHR47942">
    <property type="entry name" value="TETRATRICOPEPTIDE REPEAT (TPR)-LIKE SUPERFAMILY PROTEIN-RELATED"/>
    <property type="match status" value="1"/>
</dbReference>
<evidence type="ECO:0000256" key="3">
    <source>
        <dbReference type="SAM" id="MobiDB-lite"/>
    </source>
</evidence>
<name>A0AA38SQY1_9ASTR</name>
<evidence type="ECO:0000256" key="1">
    <source>
        <dbReference type="ARBA" id="ARBA00022737"/>
    </source>
</evidence>
<dbReference type="InterPro" id="IPR002885">
    <property type="entry name" value="PPR_rpt"/>
</dbReference>
<feature type="repeat" description="PPR" evidence="2">
    <location>
        <begin position="326"/>
        <end position="360"/>
    </location>
</feature>
<evidence type="ECO:0000259" key="4">
    <source>
        <dbReference type="Pfam" id="PF17177"/>
    </source>
</evidence>